<reference evidence="1 2" key="1">
    <citation type="submission" date="2017-09" db="EMBL/GenBank/DDBJ databases">
        <title>Large-scale bioinformatics analysis of Bacillus genomes uncovers conserved roles of natural products in bacterial physiology.</title>
        <authorList>
            <consortium name="Agbiome Team Llc"/>
            <person name="Bleich R.M."/>
            <person name="Grubbs K.J."/>
            <person name="Santa Maria K.C."/>
            <person name="Allen S.E."/>
            <person name="Farag S."/>
            <person name="Shank E.A."/>
            <person name="Bowers A."/>
        </authorList>
    </citation>
    <scope>NUCLEOTIDE SEQUENCE [LARGE SCALE GENOMIC DNA]</scope>
    <source>
        <strain evidence="1 2">AFS032503</strain>
    </source>
</reference>
<sequence>MANLHIENENRLSYIPLVRYKNGHIIQQLDHLDE</sequence>
<gene>
    <name evidence="1" type="ORF">COI74_19840</name>
</gene>
<dbReference type="Proteomes" id="UP000225062">
    <property type="component" value="Unassembled WGS sequence"/>
</dbReference>
<name>A0ABD6TLY4_9BACI</name>
<evidence type="ECO:0000313" key="2">
    <source>
        <dbReference type="Proteomes" id="UP000225062"/>
    </source>
</evidence>
<accession>A0ABD6TLY4</accession>
<proteinExistence type="predicted"/>
<protein>
    <submittedName>
        <fullName evidence="1">Uncharacterized protein</fullName>
    </submittedName>
</protein>
<evidence type="ECO:0000313" key="1">
    <source>
        <dbReference type="EMBL" id="PHG18777.1"/>
    </source>
</evidence>
<organism evidence="1 2">
    <name type="scientific">Bacillus wiedmannii</name>
    <dbReference type="NCBI Taxonomy" id="1890302"/>
    <lineage>
        <taxon>Bacteria</taxon>
        <taxon>Bacillati</taxon>
        <taxon>Bacillota</taxon>
        <taxon>Bacilli</taxon>
        <taxon>Bacillales</taxon>
        <taxon>Bacillaceae</taxon>
        <taxon>Bacillus</taxon>
        <taxon>Bacillus cereus group</taxon>
    </lineage>
</organism>
<dbReference type="EMBL" id="NUUI01000037">
    <property type="protein sequence ID" value="PHG18777.1"/>
    <property type="molecule type" value="Genomic_DNA"/>
</dbReference>
<dbReference type="AlphaFoldDB" id="A0ABD6TLY4"/>
<comment type="caution">
    <text evidence="1">The sequence shown here is derived from an EMBL/GenBank/DDBJ whole genome shotgun (WGS) entry which is preliminary data.</text>
</comment>